<name>A0A7G2CCD0_9TRYP</name>
<dbReference type="Proteomes" id="UP000515908">
    <property type="component" value="Chromosome 08"/>
</dbReference>
<feature type="compositionally biased region" description="Low complexity" evidence="2">
    <location>
        <begin position="180"/>
        <end position="191"/>
    </location>
</feature>
<reference evidence="3 4" key="1">
    <citation type="submission" date="2020-08" db="EMBL/GenBank/DDBJ databases">
        <authorList>
            <person name="Newling K."/>
            <person name="Davey J."/>
            <person name="Forrester S."/>
        </authorList>
    </citation>
    <scope>NUCLEOTIDE SEQUENCE [LARGE SCALE GENOMIC DNA]</scope>
    <source>
        <strain evidence="4">Crithidia deanei Carvalho (ATCC PRA-265)</strain>
    </source>
</reference>
<dbReference type="VEuPathDB" id="TriTrypDB:ADEAN_000464700"/>
<feature type="compositionally biased region" description="Basic and acidic residues" evidence="2">
    <location>
        <begin position="198"/>
        <end position="222"/>
    </location>
</feature>
<feature type="coiled-coil region" evidence="1">
    <location>
        <begin position="6"/>
        <end position="40"/>
    </location>
</feature>
<sequence>MSADVINNLHNRCASLEDIIRQQEQTLSAVLGRLRDVEQRFGSEQHAKENTQQQINALLNDRSATAAQIDHLNNALGNQSDRLSNVEAGHQGIQSAVQGVDQKYDAVSRGLENRLQGDIQAVQQRLQASEQATGEAIRSVQGGVQGNTNAIQTVDTNTRASLEGTAAANDGGGSKHAAARRAAGSRHATSAPGGTWRLDQRHSDRQSSDRESSADRSAESKRSSTGAR</sequence>
<evidence type="ECO:0000313" key="3">
    <source>
        <dbReference type="EMBL" id="CAD2217169.1"/>
    </source>
</evidence>
<keyword evidence="4" id="KW-1185">Reference proteome</keyword>
<dbReference type="OrthoDB" id="266868at2759"/>
<organism evidence="3 4">
    <name type="scientific">Angomonas deanei</name>
    <dbReference type="NCBI Taxonomy" id="59799"/>
    <lineage>
        <taxon>Eukaryota</taxon>
        <taxon>Discoba</taxon>
        <taxon>Euglenozoa</taxon>
        <taxon>Kinetoplastea</taxon>
        <taxon>Metakinetoplastina</taxon>
        <taxon>Trypanosomatida</taxon>
        <taxon>Trypanosomatidae</taxon>
        <taxon>Strigomonadinae</taxon>
        <taxon>Angomonas</taxon>
    </lineage>
</organism>
<gene>
    <name evidence="3" type="ORF">ADEAN_000464700</name>
</gene>
<evidence type="ECO:0000256" key="2">
    <source>
        <dbReference type="SAM" id="MobiDB-lite"/>
    </source>
</evidence>
<accession>A0A7G2CCD0</accession>
<dbReference type="EMBL" id="LR877152">
    <property type="protein sequence ID" value="CAD2217169.1"/>
    <property type="molecule type" value="Genomic_DNA"/>
</dbReference>
<feature type="region of interest" description="Disordered" evidence="2">
    <location>
        <begin position="164"/>
        <end position="228"/>
    </location>
</feature>
<evidence type="ECO:0000256" key="1">
    <source>
        <dbReference type="SAM" id="Coils"/>
    </source>
</evidence>
<dbReference type="SUPFAM" id="SSF57997">
    <property type="entry name" value="Tropomyosin"/>
    <property type="match status" value="1"/>
</dbReference>
<evidence type="ECO:0000313" key="4">
    <source>
        <dbReference type="Proteomes" id="UP000515908"/>
    </source>
</evidence>
<dbReference type="AlphaFoldDB" id="A0A7G2CCD0"/>
<keyword evidence="1" id="KW-0175">Coiled coil</keyword>
<proteinExistence type="predicted"/>
<dbReference type="Gene3D" id="1.10.287.1490">
    <property type="match status" value="1"/>
</dbReference>
<protein>
    <submittedName>
        <fullName evidence="3">Uncharacterized protein</fullName>
    </submittedName>
</protein>